<evidence type="ECO:0000256" key="7">
    <source>
        <dbReference type="SAM" id="SignalP"/>
    </source>
</evidence>
<dbReference type="Gene3D" id="1.50.10.10">
    <property type="match status" value="1"/>
</dbReference>
<keyword evidence="4" id="KW-0325">Glycoprotein</keyword>
<reference evidence="8 9" key="1">
    <citation type="submission" date="2023-09" db="EMBL/GenBank/DDBJ databases">
        <title>Nesidiocoris tenuis whole genome shotgun sequence.</title>
        <authorList>
            <person name="Shibata T."/>
            <person name="Shimoda M."/>
            <person name="Kobayashi T."/>
            <person name="Uehara T."/>
        </authorList>
    </citation>
    <scope>NUCLEOTIDE SEQUENCE [LARGE SCALE GENOMIC DNA]</scope>
    <source>
        <strain evidence="8 9">Japan</strain>
    </source>
</reference>
<evidence type="ECO:0000256" key="1">
    <source>
        <dbReference type="ARBA" id="ARBA00004240"/>
    </source>
</evidence>
<accession>A0ABN7B793</accession>
<keyword evidence="9" id="KW-1185">Reference proteome</keyword>
<proteinExistence type="inferred from homology"/>
<dbReference type="GO" id="GO:0016787">
    <property type="term" value="F:hydrolase activity"/>
    <property type="evidence" value="ECO:0007669"/>
    <property type="project" value="UniProtKB-KW"/>
</dbReference>
<dbReference type="Pfam" id="PF01532">
    <property type="entry name" value="Glyco_hydro_47"/>
    <property type="match status" value="1"/>
</dbReference>
<dbReference type="PRINTS" id="PR00747">
    <property type="entry name" value="GLYHDRLASE47"/>
</dbReference>
<keyword evidence="5 8" id="KW-0378">Hydrolase</keyword>
<evidence type="ECO:0000256" key="6">
    <source>
        <dbReference type="SAM" id="MobiDB-lite"/>
    </source>
</evidence>
<evidence type="ECO:0000313" key="9">
    <source>
        <dbReference type="Proteomes" id="UP001307889"/>
    </source>
</evidence>
<keyword evidence="3" id="KW-0256">Endoplasmic reticulum</keyword>
<dbReference type="EC" id="3.2.1.-" evidence="5"/>
<dbReference type="EMBL" id="AP028918">
    <property type="protein sequence ID" value="BES99060.1"/>
    <property type="molecule type" value="Genomic_DNA"/>
</dbReference>
<organism evidence="8 9">
    <name type="scientific">Nesidiocoris tenuis</name>
    <dbReference type="NCBI Taxonomy" id="355587"/>
    <lineage>
        <taxon>Eukaryota</taxon>
        <taxon>Metazoa</taxon>
        <taxon>Ecdysozoa</taxon>
        <taxon>Arthropoda</taxon>
        <taxon>Hexapoda</taxon>
        <taxon>Insecta</taxon>
        <taxon>Pterygota</taxon>
        <taxon>Neoptera</taxon>
        <taxon>Paraneoptera</taxon>
        <taxon>Hemiptera</taxon>
        <taxon>Heteroptera</taxon>
        <taxon>Panheteroptera</taxon>
        <taxon>Cimicomorpha</taxon>
        <taxon>Miridae</taxon>
        <taxon>Dicyphina</taxon>
        <taxon>Nesidiocoris</taxon>
    </lineage>
</organism>
<evidence type="ECO:0000256" key="2">
    <source>
        <dbReference type="ARBA" id="ARBA00007658"/>
    </source>
</evidence>
<dbReference type="InterPro" id="IPR001382">
    <property type="entry name" value="Glyco_hydro_47"/>
</dbReference>
<dbReference type="InterPro" id="IPR012341">
    <property type="entry name" value="6hp_glycosidase-like_sf"/>
</dbReference>
<evidence type="ECO:0000256" key="3">
    <source>
        <dbReference type="ARBA" id="ARBA00022824"/>
    </source>
</evidence>
<feature type="region of interest" description="Disordered" evidence="6">
    <location>
        <begin position="574"/>
        <end position="616"/>
    </location>
</feature>
<dbReference type="PANTHER" id="PTHR45679:SF6">
    <property type="entry name" value="ER DEGRADATION-ENHANCING ALPHA-MANNOSIDASE-LIKE PROTEIN 2"/>
    <property type="match status" value="1"/>
</dbReference>
<dbReference type="Proteomes" id="UP001307889">
    <property type="component" value="Chromosome 10"/>
</dbReference>
<dbReference type="SUPFAM" id="SSF48225">
    <property type="entry name" value="Seven-hairpin glycosidases"/>
    <property type="match status" value="1"/>
</dbReference>
<gene>
    <name evidence="8" type="ORF">NTJ_11876</name>
</gene>
<dbReference type="PANTHER" id="PTHR45679">
    <property type="entry name" value="ER DEGRADATION-ENHANCING ALPHA-MANNOSIDASE-LIKE PROTEIN 2"/>
    <property type="match status" value="1"/>
</dbReference>
<comment type="subcellular location">
    <subcellularLocation>
        <location evidence="1">Endoplasmic reticulum</location>
    </subcellularLocation>
</comment>
<keyword evidence="5" id="KW-0326">Glycosidase</keyword>
<name>A0ABN7B793_9HEMI</name>
<keyword evidence="7" id="KW-0732">Signal</keyword>
<feature type="chain" id="PRO_5045233032" description="alpha-1,2-Mannosidase" evidence="7">
    <location>
        <begin position="26"/>
        <end position="767"/>
    </location>
</feature>
<sequence>MGSKCKIFCCCFIFLNLIFPNVVVGRRKYSRQDLLKLREEAREMFNHAYTGYLKYAYPYDELRPLTCDGIDTWGSYSLTLIDALDTLAVMGNYSEFRRVVNIITANANFDANINVSVFETNIRIVGGLLSAHLLSQRAGVELEPGWPCNGPLLRLAEDVAKRLLPAFATRTGMPYGTVNLRNGVPPGETTVTCTAGVGTYILEFATLSRLTGDPIYEEVAMHALKVMYEHRSSIGLFGNHIDIKTGKWVARDSGIGAGVDSFFEYLVKGSILLNRPELMAMFNEVRKPIDKYLKKNNWYIWASMHKGQVTLPVFQSLEAYWPGVLTLIGDVETALRSMHNYNSVWKQYGFTPEFYNIPQGQAGSNRESYPLRPELVESAMYLYRATGDPFMLDIGKNILRSIQHSAKTPCGFATIRDARDHTQENRMESFFLAETTKYLYLLFDPDNFIHNRGTHGRVHTLSSGKQCILDSGAYVFNTEAHPIDASALQCCHDWQQERFFSYSSFDYRGEIVSEKLARTRAAEETGQKVNDTEEEQEIEDDYDNEKPGGAENYDYADDDAVGVGQVVEVTRDGWRIEPSNDRRPDDVKAQGESTINDVDGGKAAPNVEDDSSEKNSSNVDELLKIINTNHEKLVNVVDDLLQLADDSKKDEPTFSPSEEPKIENTSFDNLPATEAVDGSVVTKNRVGEVFDSSAKSDLVSLSDYIKTLVVSPPPPKFKFDPQNLLESVRSAAKLLNSSSADRYDMLTCDAQPFLIRITIAGEFLDEK</sequence>
<dbReference type="InterPro" id="IPR044674">
    <property type="entry name" value="EDEM1/2/3"/>
</dbReference>
<feature type="region of interest" description="Disordered" evidence="6">
    <location>
        <begin position="518"/>
        <end position="556"/>
    </location>
</feature>
<feature type="compositionally biased region" description="Acidic residues" evidence="6">
    <location>
        <begin position="532"/>
        <end position="543"/>
    </location>
</feature>
<evidence type="ECO:0000256" key="5">
    <source>
        <dbReference type="RuleBase" id="RU361193"/>
    </source>
</evidence>
<protein>
    <recommendedName>
        <fullName evidence="5">alpha-1,2-Mannosidase</fullName>
        <ecNumber evidence="5">3.2.1.-</ecNumber>
    </recommendedName>
</protein>
<evidence type="ECO:0000313" key="8">
    <source>
        <dbReference type="EMBL" id="BES99060.1"/>
    </source>
</evidence>
<feature type="signal peptide" evidence="7">
    <location>
        <begin position="1"/>
        <end position="25"/>
    </location>
</feature>
<feature type="compositionally biased region" description="Basic and acidic residues" evidence="6">
    <location>
        <begin position="574"/>
        <end position="589"/>
    </location>
</feature>
<comment type="similarity">
    <text evidence="2 5">Belongs to the glycosyl hydrolase 47 family.</text>
</comment>
<dbReference type="InterPro" id="IPR036026">
    <property type="entry name" value="Seven-hairpin_glycosidases"/>
</dbReference>
<evidence type="ECO:0000256" key="4">
    <source>
        <dbReference type="ARBA" id="ARBA00023180"/>
    </source>
</evidence>